<accession>A0A951PI77</accession>
<dbReference type="EMBL" id="JAHHIF010000003">
    <property type="protein sequence ID" value="MBW4543429.1"/>
    <property type="molecule type" value="Genomic_DNA"/>
</dbReference>
<keyword evidence="1" id="KW-0472">Membrane</keyword>
<feature type="transmembrane region" description="Helical" evidence="1">
    <location>
        <begin position="333"/>
        <end position="352"/>
    </location>
</feature>
<reference evidence="2" key="2">
    <citation type="journal article" date="2022" name="Microbiol. Resour. Announc.">
        <title>Metagenome Sequencing to Explore Phylogenomics of Terrestrial Cyanobacteria.</title>
        <authorList>
            <person name="Ward R.D."/>
            <person name="Stajich J.E."/>
            <person name="Johansen J.R."/>
            <person name="Huntemann M."/>
            <person name="Clum A."/>
            <person name="Foster B."/>
            <person name="Foster B."/>
            <person name="Roux S."/>
            <person name="Palaniappan K."/>
            <person name="Varghese N."/>
            <person name="Mukherjee S."/>
            <person name="Reddy T.B.K."/>
            <person name="Daum C."/>
            <person name="Copeland A."/>
            <person name="Chen I.A."/>
            <person name="Ivanova N.N."/>
            <person name="Kyrpides N.C."/>
            <person name="Shapiro N."/>
            <person name="Eloe-Fadrosh E.A."/>
            <person name="Pietrasiak N."/>
        </authorList>
    </citation>
    <scope>NUCLEOTIDE SEQUENCE</scope>
    <source>
        <strain evidence="2">CPER-KK1</strain>
    </source>
</reference>
<dbReference type="Proteomes" id="UP000753908">
    <property type="component" value="Unassembled WGS sequence"/>
</dbReference>
<feature type="transmembrane region" description="Helical" evidence="1">
    <location>
        <begin position="169"/>
        <end position="189"/>
    </location>
</feature>
<feature type="transmembrane region" description="Helical" evidence="1">
    <location>
        <begin position="265"/>
        <end position="286"/>
    </location>
</feature>
<reference evidence="2" key="1">
    <citation type="submission" date="2021-05" db="EMBL/GenBank/DDBJ databases">
        <authorList>
            <person name="Pietrasiak N."/>
            <person name="Ward R."/>
            <person name="Stajich J.E."/>
            <person name="Kurbessoian T."/>
        </authorList>
    </citation>
    <scope>NUCLEOTIDE SEQUENCE</scope>
    <source>
        <strain evidence="2">CPER-KK1</strain>
    </source>
</reference>
<evidence type="ECO:0000313" key="2">
    <source>
        <dbReference type="EMBL" id="MBW4543429.1"/>
    </source>
</evidence>
<organism evidence="2 3">
    <name type="scientific">Symplocastrum torsivum CPER-KK1</name>
    <dbReference type="NCBI Taxonomy" id="450513"/>
    <lineage>
        <taxon>Bacteria</taxon>
        <taxon>Bacillati</taxon>
        <taxon>Cyanobacteriota</taxon>
        <taxon>Cyanophyceae</taxon>
        <taxon>Oscillatoriophycideae</taxon>
        <taxon>Oscillatoriales</taxon>
        <taxon>Microcoleaceae</taxon>
        <taxon>Symplocastrum</taxon>
    </lineage>
</organism>
<comment type="caution">
    <text evidence="2">The sequence shown here is derived from an EMBL/GenBank/DDBJ whole genome shotgun (WGS) entry which is preliminary data.</text>
</comment>
<feature type="transmembrane region" description="Helical" evidence="1">
    <location>
        <begin position="69"/>
        <end position="88"/>
    </location>
</feature>
<feature type="transmembrane region" description="Helical" evidence="1">
    <location>
        <begin position="234"/>
        <end position="253"/>
    </location>
</feature>
<feature type="transmembrane region" description="Helical" evidence="1">
    <location>
        <begin position="389"/>
        <end position="407"/>
    </location>
</feature>
<sequence length="622" mass="73870">MKLYDLGKVLFAEGWFFFVPYLFLYLVFKYFHLKIFYLENIFIFLHLFNIIVFIYYLCKFYTKNHLYKLVFWINLILLFQIPGAYLEFPSDSWEHFRRIFEWQGYGFVNEHSANYKFTYFWGWTLMSKVEPLSRRSALDIYSTFWQFLLAYQFYLFALRIGFSESWAKIQALGTICLFGTNVFGFYRYYALSSTPLAYIAYLRSLIVITDIFDGKRKKGCELILLLPIIYYNHYQELFLLLISNLAIFLVRLYEKKQIVLGKKIIYIIPVVILLSFLLGVLSIKFFQQYAVLISNFYNSYFQDYFKEKTAQYLTLDPNYWSKWGILRVWDQKLPYFQTLGVYGYLSMLFSLISWKKYRLLSTLTLLPLLLLFFQPFTLFIAIIDGHYTTFRILYAFPYSFVLIVALKEMFEFISKTKKIYINNHIIVVFLLFFLSAQPSLPWRGRLWHQLYKTPEQLSLKTLDVTAQWFFENRQLEDQYVIAQWFFENPTLASPCSILVTDNATSFSLATHFGSIPPDRLSSYNPSQSIKTVDSLKNYINNSQNQQKICSFLVGIPAQINPSPISEVGQNSGHWLPDLVRQDLNYSQQFVEITTALTSFGWSKTFVPPFYWLYEAPSRETLQ</sequence>
<keyword evidence="1" id="KW-1133">Transmembrane helix</keyword>
<evidence type="ECO:0000313" key="3">
    <source>
        <dbReference type="Proteomes" id="UP000753908"/>
    </source>
</evidence>
<feature type="transmembrane region" description="Helical" evidence="1">
    <location>
        <begin position="359"/>
        <end position="383"/>
    </location>
</feature>
<gene>
    <name evidence="2" type="ORF">KME25_03115</name>
</gene>
<dbReference type="AlphaFoldDB" id="A0A951PI77"/>
<feature type="transmembrane region" description="Helical" evidence="1">
    <location>
        <begin position="35"/>
        <end position="57"/>
    </location>
</feature>
<protein>
    <submittedName>
        <fullName evidence="2">Uncharacterized protein</fullName>
    </submittedName>
</protein>
<feature type="transmembrane region" description="Helical" evidence="1">
    <location>
        <begin position="138"/>
        <end position="157"/>
    </location>
</feature>
<evidence type="ECO:0000256" key="1">
    <source>
        <dbReference type="SAM" id="Phobius"/>
    </source>
</evidence>
<name>A0A951PI77_9CYAN</name>
<feature type="transmembrane region" description="Helical" evidence="1">
    <location>
        <begin position="419"/>
        <end position="436"/>
    </location>
</feature>
<proteinExistence type="predicted"/>
<feature type="transmembrane region" description="Helical" evidence="1">
    <location>
        <begin position="6"/>
        <end position="28"/>
    </location>
</feature>
<keyword evidence="1" id="KW-0812">Transmembrane</keyword>